<keyword evidence="10" id="KW-1185">Reference proteome</keyword>
<evidence type="ECO:0000256" key="5">
    <source>
        <dbReference type="ARBA" id="ARBA00022989"/>
    </source>
</evidence>
<keyword evidence="6 8" id="KW-0472">Membrane</keyword>
<dbReference type="GO" id="GO:0005789">
    <property type="term" value="C:endoplasmic reticulum membrane"/>
    <property type="evidence" value="ECO:0007669"/>
    <property type="project" value="UniProtKB-SubCell"/>
</dbReference>
<evidence type="ECO:0000256" key="2">
    <source>
        <dbReference type="ARBA" id="ARBA00007475"/>
    </source>
</evidence>
<dbReference type="PANTHER" id="PTHR15301">
    <property type="entry name" value="INSULIN-INDUCED GENE 1"/>
    <property type="match status" value="1"/>
</dbReference>
<comment type="caution">
    <text evidence="9">The sequence shown here is derived from an EMBL/GenBank/DDBJ whole genome shotgun (WGS) entry which is preliminary data.</text>
</comment>
<feature type="transmembrane region" description="Helical" evidence="8">
    <location>
        <begin position="261"/>
        <end position="281"/>
    </location>
</feature>
<comment type="similarity">
    <text evidence="2">Belongs to the INSIG family.</text>
</comment>
<accession>A0AAN7BDU6</accession>
<evidence type="ECO:0000256" key="4">
    <source>
        <dbReference type="ARBA" id="ARBA00022824"/>
    </source>
</evidence>
<feature type="region of interest" description="Disordered" evidence="7">
    <location>
        <begin position="1"/>
        <end position="72"/>
    </location>
</feature>
<dbReference type="Proteomes" id="UP001301769">
    <property type="component" value="Unassembled WGS sequence"/>
</dbReference>
<feature type="region of interest" description="Disordered" evidence="7">
    <location>
        <begin position="116"/>
        <end position="162"/>
    </location>
</feature>
<feature type="transmembrane region" description="Helical" evidence="8">
    <location>
        <begin position="208"/>
        <end position="231"/>
    </location>
</feature>
<sequence length="516" mass="54539">MEPGPGQGPEQDTANNHDKSTTTTGPKIIRPIPRRPFSLALKSPTPPEDDSSAPGTPPLHQQPHQQKITAHDLRFLAIHNGGGGSTSQNEKESLSASSSISRAASLMNLTSSTLFGIYSPESPNEPQSRRGGFDQQQGGGDEPTTPWGTGAETPARRRPGLDEETYRLMKSRSSGVASSGLAYRAPANSLTSGAAGGVVRDSAREGSVAILSSLLVRGMLLFALGMGYGVLVTRLPTKARHHQHLVGQQHDSDATSSEFNWGYLAFWGCAGVALGCLLPWFDQVWEETFGKNKKRNGPLQDDKDDGYFPSPTPSPPRAQEGGDGPQSAAAATRAETDWALVIRGIGAFVGIVFAIRRLPWTSTMQVSLTLAMVNPFLWYLVDRSKPGFLLSVAVGVFGSLSVMLLGVGGFAGGVLPAPFSSAGTASSWGENLSGGSGGWAARNGTTTAQQSPHHMANNRAFGLGGLEGWFASQENIEAGVWILSVLFCSCVCFGNIGRRLALNRSAAARGRWGGVR</sequence>
<evidence type="ECO:0000313" key="10">
    <source>
        <dbReference type="Proteomes" id="UP001301769"/>
    </source>
</evidence>
<organism evidence="9 10">
    <name type="scientific">Rhypophila decipiens</name>
    <dbReference type="NCBI Taxonomy" id="261697"/>
    <lineage>
        <taxon>Eukaryota</taxon>
        <taxon>Fungi</taxon>
        <taxon>Dikarya</taxon>
        <taxon>Ascomycota</taxon>
        <taxon>Pezizomycotina</taxon>
        <taxon>Sordariomycetes</taxon>
        <taxon>Sordariomycetidae</taxon>
        <taxon>Sordariales</taxon>
        <taxon>Naviculisporaceae</taxon>
        <taxon>Rhypophila</taxon>
    </lineage>
</organism>
<dbReference type="PANTHER" id="PTHR15301:SF3">
    <property type="entry name" value="PROTEIN NSG1-RELATED"/>
    <property type="match status" value="1"/>
</dbReference>
<keyword evidence="4" id="KW-0256">Endoplasmic reticulum</keyword>
<dbReference type="AlphaFoldDB" id="A0AAN7BDU6"/>
<keyword evidence="5 8" id="KW-1133">Transmembrane helix</keyword>
<gene>
    <name evidence="9" type="ORF">QBC37DRAFT_277483</name>
</gene>
<evidence type="ECO:0000256" key="6">
    <source>
        <dbReference type="ARBA" id="ARBA00023136"/>
    </source>
</evidence>
<evidence type="ECO:0000256" key="3">
    <source>
        <dbReference type="ARBA" id="ARBA00022692"/>
    </source>
</evidence>
<feature type="transmembrane region" description="Helical" evidence="8">
    <location>
        <begin position="388"/>
        <end position="411"/>
    </location>
</feature>
<evidence type="ECO:0000313" key="9">
    <source>
        <dbReference type="EMBL" id="KAK4217390.1"/>
    </source>
</evidence>
<dbReference type="Pfam" id="PF07281">
    <property type="entry name" value="INSIG"/>
    <property type="match status" value="1"/>
</dbReference>
<name>A0AAN7BDU6_9PEZI</name>
<feature type="transmembrane region" description="Helical" evidence="8">
    <location>
        <begin position="340"/>
        <end position="358"/>
    </location>
</feature>
<evidence type="ECO:0000256" key="7">
    <source>
        <dbReference type="SAM" id="MobiDB-lite"/>
    </source>
</evidence>
<comment type="subcellular location">
    <subcellularLocation>
        <location evidence="1">Endoplasmic reticulum membrane</location>
        <topology evidence="1">Multi-pass membrane protein</topology>
    </subcellularLocation>
</comment>
<feature type="transmembrane region" description="Helical" evidence="8">
    <location>
        <begin position="364"/>
        <end position="381"/>
    </location>
</feature>
<reference evidence="9" key="1">
    <citation type="journal article" date="2023" name="Mol. Phylogenet. Evol.">
        <title>Genome-scale phylogeny and comparative genomics of the fungal order Sordariales.</title>
        <authorList>
            <person name="Hensen N."/>
            <person name="Bonometti L."/>
            <person name="Westerberg I."/>
            <person name="Brannstrom I.O."/>
            <person name="Guillou S."/>
            <person name="Cros-Aarteil S."/>
            <person name="Calhoun S."/>
            <person name="Haridas S."/>
            <person name="Kuo A."/>
            <person name="Mondo S."/>
            <person name="Pangilinan J."/>
            <person name="Riley R."/>
            <person name="LaButti K."/>
            <person name="Andreopoulos B."/>
            <person name="Lipzen A."/>
            <person name="Chen C."/>
            <person name="Yan M."/>
            <person name="Daum C."/>
            <person name="Ng V."/>
            <person name="Clum A."/>
            <person name="Steindorff A."/>
            <person name="Ohm R.A."/>
            <person name="Martin F."/>
            <person name="Silar P."/>
            <person name="Natvig D.O."/>
            <person name="Lalanne C."/>
            <person name="Gautier V."/>
            <person name="Ament-Velasquez S.L."/>
            <person name="Kruys A."/>
            <person name="Hutchinson M.I."/>
            <person name="Powell A.J."/>
            <person name="Barry K."/>
            <person name="Miller A.N."/>
            <person name="Grigoriev I.V."/>
            <person name="Debuchy R."/>
            <person name="Gladieux P."/>
            <person name="Hiltunen Thoren M."/>
            <person name="Johannesson H."/>
        </authorList>
    </citation>
    <scope>NUCLEOTIDE SEQUENCE</scope>
    <source>
        <strain evidence="9">PSN293</strain>
    </source>
</reference>
<dbReference type="InterPro" id="IPR025929">
    <property type="entry name" value="INSIG_fam"/>
</dbReference>
<proteinExistence type="inferred from homology"/>
<reference evidence="9" key="2">
    <citation type="submission" date="2023-05" db="EMBL/GenBank/DDBJ databases">
        <authorList>
            <consortium name="Lawrence Berkeley National Laboratory"/>
            <person name="Steindorff A."/>
            <person name="Hensen N."/>
            <person name="Bonometti L."/>
            <person name="Westerberg I."/>
            <person name="Brannstrom I.O."/>
            <person name="Guillou S."/>
            <person name="Cros-Aarteil S."/>
            <person name="Calhoun S."/>
            <person name="Haridas S."/>
            <person name="Kuo A."/>
            <person name="Mondo S."/>
            <person name="Pangilinan J."/>
            <person name="Riley R."/>
            <person name="Labutti K."/>
            <person name="Andreopoulos B."/>
            <person name="Lipzen A."/>
            <person name="Chen C."/>
            <person name="Yanf M."/>
            <person name="Daum C."/>
            <person name="Ng V."/>
            <person name="Clum A."/>
            <person name="Ohm R."/>
            <person name="Martin F."/>
            <person name="Silar P."/>
            <person name="Natvig D."/>
            <person name="Lalanne C."/>
            <person name="Gautier V."/>
            <person name="Ament-Velasquez S.L."/>
            <person name="Kruys A."/>
            <person name="Hutchinson M.I."/>
            <person name="Powell A.J."/>
            <person name="Barry K."/>
            <person name="Miller A.N."/>
            <person name="Grigoriev I.V."/>
            <person name="Debuchy R."/>
            <person name="Gladieux P."/>
            <person name="Thoren M.H."/>
            <person name="Johannesson H."/>
        </authorList>
    </citation>
    <scope>NUCLEOTIDE SEQUENCE</scope>
    <source>
        <strain evidence="9">PSN293</strain>
    </source>
</reference>
<feature type="transmembrane region" description="Helical" evidence="8">
    <location>
        <begin position="478"/>
        <end position="496"/>
    </location>
</feature>
<dbReference type="GO" id="GO:0016126">
    <property type="term" value="P:sterol biosynthetic process"/>
    <property type="evidence" value="ECO:0007669"/>
    <property type="project" value="TreeGrafter"/>
</dbReference>
<feature type="region of interest" description="Disordered" evidence="7">
    <location>
        <begin position="292"/>
        <end position="329"/>
    </location>
</feature>
<keyword evidence="3 8" id="KW-0812">Transmembrane</keyword>
<evidence type="ECO:0000256" key="8">
    <source>
        <dbReference type="SAM" id="Phobius"/>
    </source>
</evidence>
<dbReference type="EMBL" id="MU858060">
    <property type="protein sequence ID" value="KAK4217390.1"/>
    <property type="molecule type" value="Genomic_DNA"/>
</dbReference>
<protein>
    <submittedName>
        <fullName evidence="9">Insulin-induced gene 2 protein</fullName>
    </submittedName>
</protein>
<evidence type="ECO:0000256" key="1">
    <source>
        <dbReference type="ARBA" id="ARBA00004477"/>
    </source>
</evidence>